<evidence type="ECO:0000313" key="2">
    <source>
        <dbReference type="EMBL" id="KAF8429907.1"/>
    </source>
</evidence>
<accession>A0AAD4BH29</accession>
<dbReference type="Pfam" id="PF12770">
    <property type="entry name" value="CHAT"/>
    <property type="match status" value="1"/>
</dbReference>
<dbReference type="PANTHER" id="PTHR19959">
    <property type="entry name" value="KINESIN LIGHT CHAIN"/>
    <property type="match status" value="1"/>
</dbReference>
<keyword evidence="3" id="KW-1185">Reference proteome</keyword>
<dbReference type="Gene3D" id="1.25.40.10">
    <property type="entry name" value="Tetratricopeptide repeat domain"/>
    <property type="match status" value="3"/>
</dbReference>
<dbReference type="PANTHER" id="PTHR19959:SF119">
    <property type="entry name" value="FUNGAL LIPASE-LIKE DOMAIN-CONTAINING PROTEIN"/>
    <property type="match status" value="1"/>
</dbReference>
<proteinExistence type="predicted"/>
<dbReference type="Proteomes" id="UP001194468">
    <property type="component" value="Unassembled WGS sequence"/>
</dbReference>
<dbReference type="EMBL" id="WHUW01000065">
    <property type="protein sequence ID" value="KAF8429907.1"/>
    <property type="molecule type" value="Genomic_DNA"/>
</dbReference>
<protein>
    <submittedName>
        <fullName evidence="2">CHAT domain-containing protein</fullName>
    </submittedName>
</protein>
<sequence>MDSTVQLLHSRADSLAVKFQQGGGSSCIDEAIDLDRKALELCPPSHPERSVSLTQLAVHLGDRYNQLGNIRDLEVAIDLDREALGLRPQGDPDRSMSLNNLAVCLSTRYKQLGVMTDLDSAIVLGRETLDRWPKGHADRSYSLDNLALCLSTRYNQLGVTENLDEAIVLGREALDLRPKGHPDRWMSLNNLAVRLSTHYKQFGLTEDLGEAIVLHREALDLFPKGRPNRSTSLKQPCNLPLQPVQSAGGHEGSREALNLCPEGHPNRSMSLNNLAVDLFTRYKQLGVMEDVNEAIVVTREALDLLANGHPDRSAPLNNFAVYLSTRYSELGVMQDLDEAIVLNREALYLCQKGHPNRAAPLNNLGIRLSTRYEQLGVMEDLDEAIVLYREALDLRPKGHPERSTLLNNLAVHLSTRHNQLGVMEDLNEAIVLDREALDLRPGEHPQRSMSLDNLARHLGDRFAWLRQPKDQEELFSLYAQLVHLSPYVSSSDLYTARAWIRIAEYFQHPTILLAYETSLRLLIQHLTALPSSPRHLVVLRDLSQWTRSQLVSGRGVFWSQLTRLRSPLDDVIASGVEGKELANDFTRLASLIRNVLNSHGTDQHERLCHLNLELQSVVTNIRELPGLSRFLLPSLFSDLQRAASGGPVIIVNASKYSCDALLILLDRDPVHIPLQITVESVRELSQEVNTLTVRATRTDVTKELAAFLRKLWDQIISPIVDFLQKTIPPQSRIWWCPTAESSVLPLHAAGPYRKGQRNLSNLFISSYTPTLTALIRAGRHAPLNSNSQGKHLVAIGQAKNAGETELLSVGAELDIIGQRVDALATFTCLDGEQSCISRVVEELGKNEWVHLACHGLPNRTHPFESAFALQDGRFTIQRIIGCDLKNPEFAYLSACHTTVGDKESPDEVIHLASAMQFVGFRSVIGTMWAVDDGETNKITSTFYKYMVDESGRLDHTRAAFALNKTMEESVRIVPLDQRILYIHLGA</sequence>
<comment type="caution">
    <text evidence="2">The sequence shown here is derived from an EMBL/GenBank/DDBJ whole genome shotgun (WGS) entry which is preliminary data.</text>
</comment>
<name>A0AAD4BH29_BOLED</name>
<evidence type="ECO:0000313" key="3">
    <source>
        <dbReference type="Proteomes" id="UP001194468"/>
    </source>
</evidence>
<dbReference type="InterPro" id="IPR024983">
    <property type="entry name" value="CHAT_dom"/>
</dbReference>
<reference evidence="2" key="1">
    <citation type="submission" date="2019-10" db="EMBL/GenBank/DDBJ databases">
        <authorList>
            <consortium name="DOE Joint Genome Institute"/>
            <person name="Kuo A."/>
            <person name="Miyauchi S."/>
            <person name="Kiss E."/>
            <person name="Drula E."/>
            <person name="Kohler A."/>
            <person name="Sanchez-Garcia M."/>
            <person name="Andreopoulos B."/>
            <person name="Barry K.W."/>
            <person name="Bonito G."/>
            <person name="Buee M."/>
            <person name="Carver A."/>
            <person name="Chen C."/>
            <person name="Cichocki N."/>
            <person name="Clum A."/>
            <person name="Culley D."/>
            <person name="Crous P.W."/>
            <person name="Fauchery L."/>
            <person name="Girlanda M."/>
            <person name="Hayes R."/>
            <person name="Keri Z."/>
            <person name="LaButti K."/>
            <person name="Lipzen A."/>
            <person name="Lombard V."/>
            <person name="Magnuson J."/>
            <person name="Maillard F."/>
            <person name="Morin E."/>
            <person name="Murat C."/>
            <person name="Nolan M."/>
            <person name="Ohm R."/>
            <person name="Pangilinan J."/>
            <person name="Pereira M."/>
            <person name="Perotto S."/>
            <person name="Peter M."/>
            <person name="Riley R."/>
            <person name="Sitrit Y."/>
            <person name="Stielow B."/>
            <person name="Szollosi G."/>
            <person name="Zifcakova L."/>
            <person name="Stursova M."/>
            <person name="Spatafora J.W."/>
            <person name="Tedersoo L."/>
            <person name="Vaario L.-M."/>
            <person name="Yamada A."/>
            <person name="Yan M."/>
            <person name="Wang P."/>
            <person name="Xu J."/>
            <person name="Bruns T."/>
            <person name="Baldrian P."/>
            <person name="Vilgalys R."/>
            <person name="Henrissat B."/>
            <person name="Grigoriev I.V."/>
            <person name="Hibbett D."/>
            <person name="Nagy L.G."/>
            <person name="Martin F.M."/>
        </authorList>
    </citation>
    <scope>NUCLEOTIDE SEQUENCE</scope>
    <source>
        <strain evidence="2">BED1</strain>
    </source>
</reference>
<feature type="domain" description="CHAT" evidence="1">
    <location>
        <begin position="707"/>
        <end position="955"/>
    </location>
</feature>
<gene>
    <name evidence="2" type="ORF">L210DRAFT_3651999</name>
</gene>
<organism evidence="2 3">
    <name type="scientific">Boletus edulis BED1</name>
    <dbReference type="NCBI Taxonomy" id="1328754"/>
    <lineage>
        <taxon>Eukaryota</taxon>
        <taxon>Fungi</taxon>
        <taxon>Dikarya</taxon>
        <taxon>Basidiomycota</taxon>
        <taxon>Agaricomycotina</taxon>
        <taxon>Agaricomycetes</taxon>
        <taxon>Agaricomycetidae</taxon>
        <taxon>Boletales</taxon>
        <taxon>Boletineae</taxon>
        <taxon>Boletaceae</taxon>
        <taxon>Boletoideae</taxon>
        <taxon>Boletus</taxon>
    </lineage>
</organism>
<dbReference type="SUPFAM" id="SSF81901">
    <property type="entry name" value="HCP-like"/>
    <property type="match status" value="1"/>
</dbReference>
<evidence type="ECO:0000259" key="1">
    <source>
        <dbReference type="Pfam" id="PF12770"/>
    </source>
</evidence>
<dbReference type="InterPro" id="IPR011990">
    <property type="entry name" value="TPR-like_helical_dom_sf"/>
</dbReference>
<reference evidence="2" key="2">
    <citation type="journal article" date="2020" name="Nat. Commun.">
        <title>Large-scale genome sequencing of mycorrhizal fungi provides insights into the early evolution of symbiotic traits.</title>
        <authorList>
            <person name="Miyauchi S."/>
            <person name="Kiss E."/>
            <person name="Kuo A."/>
            <person name="Drula E."/>
            <person name="Kohler A."/>
            <person name="Sanchez-Garcia M."/>
            <person name="Morin E."/>
            <person name="Andreopoulos B."/>
            <person name="Barry K.W."/>
            <person name="Bonito G."/>
            <person name="Buee M."/>
            <person name="Carver A."/>
            <person name="Chen C."/>
            <person name="Cichocki N."/>
            <person name="Clum A."/>
            <person name="Culley D."/>
            <person name="Crous P.W."/>
            <person name="Fauchery L."/>
            <person name="Girlanda M."/>
            <person name="Hayes R.D."/>
            <person name="Keri Z."/>
            <person name="LaButti K."/>
            <person name="Lipzen A."/>
            <person name="Lombard V."/>
            <person name="Magnuson J."/>
            <person name="Maillard F."/>
            <person name="Murat C."/>
            <person name="Nolan M."/>
            <person name="Ohm R.A."/>
            <person name="Pangilinan J."/>
            <person name="Pereira M.F."/>
            <person name="Perotto S."/>
            <person name="Peter M."/>
            <person name="Pfister S."/>
            <person name="Riley R."/>
            <person name="Sitrit Y."/>
            <person name="Stielow J.B."/>
            <person name="Szollosi G."/>
            <person name="Zifcakova L."/>
            <person name="Stursova M."/>
            <person name="Spatafora J.W."/>
            <person name="Tedersoo L."/>
            <person name="Vaario L.M."/>
            <person name="Yamada A."/>
            <person name="Yan M."/>
            <person name="Wang P."/>
            <person name="Xu J."/>
            <person name="Bruns T."/>
            <person name="Baldrian P."/>
            <person name="Vilgalys R."/>
            <person name="Dunand C."/>
            <person name="Henrissat B."/>
            <person name="Grigoriev I.V."/>
            <person name="Hibbett D."/>
            <person name="Nagy L.G."/>
            <person name="Martin F.M."/>
        </authorList>
    </citation>
    <scope>NUCLEOTIDE SEQUENCE</scope>
    <source>
        <strain evidence="2">BED1</strain>
    </source>
</reference>
<dbReference type="SUPFAM" id="SSF48452">
    <property type="entry name" value="TPR-like"/>
    <property type="match status" value="1"/>
</dbReference>
<dbReference type="AlphaFoldDB" id="A0AAD4BH29"/>